<evidence type="ECO:0000313" key="6">
    <source>
        <dbReference type="Proteomes" id="UP000054053"/>
    </source>
</evidence>
<feature type="region of interest" description="Disordered" evidence="1">
    <location>
        <begin position="21"/>
        <end position="157"/>
    </location>
</feature>
<dbReference type="EMBL" id="BBTG02000020">
    <property type="protein sequence ID" value="GAO14060.1"/>
    <property type="molecule type" value="Genomic_DNA"/>
</dbReference>
<evidence type="ECO:0000313" key="3">
    <source>
        <dbReference type="EMBL" id="GAO14060.1"/>
    </source>
</evidence>
<name>A0A063C4P8_USTVR</name>
<accession>A0A063C4P8</accession>
<dbReference type="SUPFAM" id="SSF52954">
    <property type="entry name" value="Class II aaRS ABD-related"/>
    <property type="match status" value="1"/>
</dbReference>
<dbReference type="Proteomes" id="UP000027002">
    <property type="component" value="Chromosome 5"/>
</dbReference>
<evidence type="ECO:0000256" key="1">
    <source>
        <dbReference type="SAM" id="MobiDB-lite"/>
    </source>
</evidence>
<dbReference type="GO" id="GO:0030687">
    <property type="term" value="C:preribosome, large subunit precursor"/>
    <property type="evidence" value="ECO:0007669"/>
    <property type="project" value="EnsemblFungi"/>
</dbReference>
<evidence type="ECO:0000313" key="5">
    <source>
        <dbReference type="Proteomes" id="UP000027002"/>
    </source>
</evidence>
<dbReference type="GO" id="GO:0005730">
    <property type="term" value="C:nucleolus"/>
    <property type="evidence" value="ECO:0007669"/>
    <property type="project" value="EnsemblFungi"/>
</dbReference>
<dbReference type="FunFam" id="3.40.50.10480:FF:000005">
    <property type="entry name" value="Similar to RNA processing factor 1"/>
    <property type="match status" value="1"/>
</dbReference>
<dbReference type="PANTHER" id="PTHR22734">
    <property type="entry name" value="U3 SMALL NUCLEOLAR RIBONUCLEOPROTEIN PROTEIN IMP4"/>
    <property type="match status" value="1"/>
</dbReference>
<dbReference type="STRING" id="1159556.A0A063C4P8"/>
<protein>
    <recommendedName>
        <fullName evidence="2">Brix domain-containing protein</fullName>
    </recommendedName>
</protein>
<reference evidence="4" key="3">
    <citation type="submission" date="2020-03" db="EMBL/GenBank/DDBJ databases">
        <title>A mixture of massive structural variations and highly conserved coding sequences in Ustilaginoidea virens genome.</title>
        <authorList>
            <person name="Zhang K."/>
            <person name="Zhao Z."/>
            <person name="Zhang Z."/>
            <person name="Li Y."/>
            <person name="Hsiang T."/>
            <person name="Sun W."/>
        </authorList>
    </citation>
    <scope>NUCLEOTIDE SEQUENCE</scope>
    <source>
        <strain evidence="4">UV-8b</strain>
    </source>
</reference>
<dbReference type="HOGENOM" id="CLU_040063_3_2_1"/>
<dbReference type="EMBL" id="CP072757">
    <property type="protein sequence ID" value="QUC22216.1"/>
    <property type="molecule type" value="Genomic_DNA"/>
</dbReference>
<proteinExistence type="predicted"/>
<feature type="compositionally biased region" description="Acidic residues" evidence="1">
    <location>
        <begin position="94"/>
        <end position="130"/>
    </location>
</feature>
<dbReference type="Proteomes" id="UP000054053">
    <property type="component" value="Unassembled WGS sequence"/>
</dbReference>
<evidence type="ECO:0000313" key="4">
    <source>
        <dbReference type="EMBL" id="QUC22216.1"/>
    </source>
</evidence>
<dbReference type="KEGG" id="uvi:66067234"/>
<feature type="domain" description="Brix" evidence="2">
    <location>
        <begin position="180"/>
        <end position="388"/>
    </location>
</feature>
<dbReference type="GO" id="GO:0000463">
    <property type="term" value="P:maturation of LSU-rRNA from tricistronic rRNA transcript (SSU-rRNA, 5.8S rRNA, LSU-rRNA)"/>
    <property type="evidence" value="ECO:0007669"/>
    <property type="project" value="EnsemblFungi"/>
</dbReference>
<dbReference type="Gene3D" id="3.40.50.10480">
    <property type="entry name" value="Probable brix-domain ribosomal biogenesis protein"/>
    <property type="match status" value="1"/>
</dbReference>
<dbReference type="InterPro" id="IPR044281">
    <property type="entry name" value="IMP4/RPF1"/>
</dbReference>
<dbReference type="AlphaFoldDB" id="A0A063C4P8"/>
<dbReference type="GO" id="GO:0000055">
    <property type="term" value="P:ribosomal large subunit export from nucleus"/>
    <property type="evidence" value="ECO:0007669"/>
    <property type="project" value="EnsemblFungi"/>
</dbReference>
<reference evidence="3" key="1">
    <citation type="journal article" date="2016" name="Genome Announc.">
        <title>Genome Sequence of Ustilaginoidea virens IPU010, a Rice Pathogenic Fungus Causing False Smut.</title>
        <authorList>
            <person name="Kumagai T."/>
            <person name="Ishii T."/>
            <person name="Terai G."/>
            <person name="Umemura M."/>
            <person name="Machida M."/>
            <person name="Asai K."/>
        </authorList>
    </citation>
    <scope>NUCLEOTIDE SEQUENCE [LARGE SCALE GENOMIC DNA]</scope>
    <source>
        <strain evidence="3">IPU010</strain>
    </source>
</reference>
<dbReference type="RefSeq" id="XP_042999889.1">
    <property type="nucleotide sequence ID" value="XM_043143954.1"/>
</dbReference>
<dbReference type="GO" id="GO:0000466">
    <property type="term" value="P:maturation of 5.8S rRNA from tricistronic rRNA transcript (SSU-rRNA, 5.8S rRNA, LSU-rRNA)"/>
    <property type="evidence" value="ECO:0007669"/>
    <property type="project" value="EnsemblFungi"/>
</dbReference>
<dbReference type="SMART" id="SM00879">
    <property type="entry name" value="Brix"/>
    <property type="match status" value="1"/>
</dbReference>
<dbReference type="OrthoDB" id="264354at2759"/>
<dbReference type="PANTHER" id="PTHR22734:SF3">
    <property type="entry name" value="RIBOSOME PRODUCTION FACTOR 1"/>
    <property type="match status" value="1"/>
</dbReference>
<evidence type="ECO:0000259" key="2">
    <source>
        <dbReference type="PROSITE" id="PS50833"/>
    </source>
</evidence>
<keyword evidence="5" id="KW-1185">Reference proteome</keyword>
<gene>
    <name evidence="4" type="ORF">UV8b_06457</name>
    <name evidence="3" type="ORF">UVI_02038460</name>
</gene>
<organism evidence="3 6">
    <name type="scientific">Ustilaginoidea virens</name>
    <name type="common">Rice false smut fungus</name>
    <name type="synonym">Villosiclava virens</name>
    <dbReference type="NCBI Taxonomy" id="1159556"/>
    <lineage>
        <taxon>Eukaryota</taxon>
        <taxon>Fungi</taxon>
        <taxon>Dikarya</taxon>
        <taxon>Ascomycota</taxon>
        <taxon>Pezizomycotina</taxon>
        <taxon>Sordariomycetes</taxon>
        <taxon>Hypocreomycetidae</taxon>
        <taxon>Hypocreales</taxon>
        <taxon>Clavicipitaceae</taxon>
        <taxon>Ustilaginoidea</taxon>
    </lineage>
</organism>
<dbReference type="PROSITE" id="PS50833">
    <property type="entry name" value="BRIX"/>
    <property type="match status" value="1"/>
</dbReference>
<sequence>MGFGKPPVQALKAANKTKRQELYIQYKKASGKERREARHRRRKEENREPALKQARLAKNKTLTLDQKRVWDEGDDDSLGAVVDLPQLRRRQMEEVEAEEQAELDLGAEDDEDDEDDDLGSLLDSDDEDDEAKQAAAQKQREKRAKRDSSLAPSTTSTNLDLTPTSLIVKFPSLFNDVAPPDPKVLVTTSLNSTIHFEAQLLATLFPNSTYIPRSSHRYGHKYSLREICKFAINRDYTAVLLVKEDLKRPTGLSVVHLPSGPTFHFSISNWIEGRKLPGHGNPTNHYPELLLNNFKTPLGLLTAKLFQTLFPPRPELQGRQVITLHNQRDYIFVRRHRYVFRDKRATEKSIVDADGKELKGVQDIRAGLQELGPRFTLKLRRADKGIGRAGSVGEDATQWQWKAKMEKDRKRFNL</sequence>
<dbReference type="GeneID" id="66067234"/>
<reference evidence="6" key="2">
    <citation type="journal article" date="2016" name="Genome Announc.">
        <title>Genome sequence of Ustilaginoidea virens IPU010, a rice pathogenic fungus causing false smut.</title>
        <authorList>
            <person name="Kumagai T."/>
            <person name="Ishii T."/>
            <person name="Terai G."/>
            <person name="Umemura M."/>
            <person name="Machida M."/>
            <person name="Asai K."/>
        </authorList>
    </citation>
    <scope>NUCLEOTIDE SEQUENCE [LARGE SCALE GENOMIC DNA]</scope>
    <source>
        <strain evidence="6">IPU010</strain>
    </source>
</reference>
<dbReference type="Pfam" id="PF04427">
    <property type="entry name" value="Brix"/>
    <property type="match status" value="1"/>
</dbReference>
<dbReference type="GO" id="GO:0042134">
    <property type="term" value="F:rRNA primary transcript binding"/>
    <property type="evidence" value="ECO:0007669"/>
    <property type="project" value="EnsemblFungi"/>
</dbReference>
<dbReference type="InterPro" id="IPR007109">
    <property type="entry name" value="Brix"/>
</dbReference>